<evidence type="ECO:0000313" key="2">
    <source>
        <dbReference type="EMBL" id="TQS01440.1"/>
    </source>
</evidence>
<protein>
    <submittedName>
        <fullName evidence="1">Uncharacterized protein</fullName>
    </submittedName>
</protein>
<keyword evidence="3" id="KW-1185">Reference proteome</keyword>
<evidence type="ECO:0000313" key="1">
    <source>
        <dbReference type="EMBL" id="TQS01385.1"/>
    </source>
</evidence>
<evidence type="ECO:0000313" key="3">
    <source>
        <dbReference type="Proteomes" id="UP000319219"/>
    </source>
</evidence>
<reference evidence="1 3" key="1">
    <citation type="submission" date="2019-07" db="EMBL/GenBank/DDBJ databases">
        <title>Paenibacillus ottowii sp. nov. isolated from a fermentation system processing bovine manure.</title>
        <authorList>
            <person name="Velazquez L.F."/>
            <person name="Rajbanshi S."/>
            <person name="Guan S."/>
            <person name="Hinchee M."/>
            <person name="Welsh A."/>
        </authorList>
    </citation>
    <scope>NUCLEOTIDE SEQUENCE [LARGE SCALE GENOMIC DNA]</scope>
    <source>
        <strain evidence="1 3">MS2379</strain>
    </source>
</reference>
<dbReference type="Proteomes" id="UP000319219">
    <property type="component" value="Unassembled WGS sequence"/>
</dbReference>
<sequence>MAAMSMPRVRICANACITRYERGERGIENVVDSYQMDDENRNLVLAEIYSKRPDLAADPVPEQPKEQV</sequence>
<accession>A0ABY3BAK7</accession>
<gene>
    <name evidence="1" type="ORF">FKV70_03365</name>
    <name evidence="2" type="ORF">FKV70_03655</name>
</gene>
<comment type="caution">
    <text evidence="1">The sequence shown here is derived from an EMBL/GenBank/DDBJ whole genome shotgun (WGS) entry which is preliminary data.</text>
</comment>
<name>A0ABY3BAK7_9BACL</name>
<dbReference type="RefSeq" id="WP_142611826.1">
    <property type="nucleotide sequence ID" value="NZ_VIJZ01000001.1"/>
</dbReference>
<organism evidence="1 3">
    <name type="scientific">Paenibacillus ottowii</name>
    <dbReference type="NCBI Taxonomy" id="2315729"/>
    <lineage>
        <taxon>Bacteria</taxon>
        <taxon>Bacillati</taxon>
        <taxon>Bacillota</taxon>
        <taxon>Bacilli</taxon>
        <taxon>Bacillales</taxon>
        <taxon>Paenibacillaceae</taxon>
        <taxon>Paenibacillus</taxon>
    </lineage>
</organism>
<dbReference type="EMBL" id="VIJZ01000001">
    <property type="protein sequence ID" value="TQS01385.1"/>
    <property type="molecule type" value="Genomic_DNA"/>
</dbReference>
<proteinExistence type="predicted"/>
<dbReference type="EMBL" id="VIJZ01000001">
    <property type="protein sequence ID" value="TQS01440.1"/>
    <property type="molecule type" value="Genomic_DNA"/>
</dbReference>